<feature type="compositionally biased region" description="Basic and acidic residues" evidence="1">
    <location>
        <begin position="1"/>
        <end position="52"/>
    </location>
</feature>
<evidence type="ECO:0000256" key="1">
    <source>
        <dbReference type="SAM" id="MobiDB-lite"/>
    </source>
</evidence>
<gene>
    <name evidence="2" type="ORF">GPUH_LOCUS27050</name>
</gene>
<dbReference type="AlphaFoldDB" id="A0A3P7S5J6"/>
<sequence>MMERELSPPRSIKEDSSDRWRSQKDNGGSERWRPAESGDTGSDRWSRRDSISDRFGGAQRRASSRERSPRRLRDRDSRRSGMRNDRMVYIANIPYDVRWMELKDLVREKAGEVQSLSLDTSI</sequence>
<feature type="compositionally biased region" description="Basic and acidic residues" evidence="1">
    <location>
        <begin position="63"/>
        <end position="86"/>
    </location>
</feature>
<dbReference type="SUPFAM" id="SSF54928">
    <property type="entry name" value="RNA-binding domain, RBD"/>
    <property type="match status" value="1"/>
</dbReference>
<evidence type="ECO:0008006" key="4">
    <source>
        <dbReference type="Google" id="ProtNLM"/>
    </source>
</evidence>
<evidence type="ECO:0000313" key="3">
    <source>
        <dbReference type="Proteomes" id="UP000271098"/>
    </source>
</evidence>
<dbReference type="OrthoDB" id="8889075at2759"/>
<accession>A0A3P7S5J6</accession>
<proteinExistence type="predicted"/>
<reference evidence="2 3" key="1">
    <citation type="submission" date="2018-11" db="EMBL/GenBank/DDBJ databases">
        <authorList>
            <consortium name="Pathogen Informatics"/>
        </authorList>
    </citation>
    <scope>NUCLEOTIDE SEQUENCE [LARGE SCALE GENOMIC DNA]</scope>
</reference>
<dbReference type="InterPro" id="IPR035979">
    <property type="entry name" value="RBD_domain_sf"/>
</dbReference>
<evidence type="ECO:0000313" key="2">
    <source>
        <dbReference type="EMBL" id="VDN49872.1"/>
    </source>
</evidence>
<organism evidence="2 3">
    <name type="scientific">Gongylonema pulchrum</name>
    <dbReference type="NCBI Taxonomy" id="637853"/>
    <lineage>
        <taxon>Eukaryota</taxon>
        <taxon>Metazoa</taxon>
        <taxon>Ecdysozoa</taxon>
        <taxon>Nematoda</taxon>
        <taxon>Chromadorea</taxon>
        <taxon>Rhabditida</taxon>
        <taxon>Spirurina</taxon>
        <taxon>Spiruromorpha</taxon>
        <taxon>Spiruroidea</taxon>
        <taxon>Gongylonematidae</taxon>
        <taxon>Gongylonema</taxon>
    </lineage>
</organism>
<keyword evidence="3" id="KW-1185">Reference proteome</keyword>
<protein>
    <recommendedName>
        <fullName evidence="4">RRM domain-containing protein</fullName>
    </recommendedName>
</protein>
<dbReference type="EMBL" id="UYRT01117821">
    <property type="protein sequence ID" value="VDN49872.1"/>
    <property type="molecule type" value="Genomic_DNA"/>
</dbReference>
<feature type="region of interest" description="Disordered" evidence="1">
    <location>
        <begin position="1"/>
        <end position="86"/>
    </location>
</feature>
<name>A0A3P7S5J6_9BILA</name>
<dbReference type="GO" id="GO:0003676">
    <property type="term" value="F:nucleic acid binding"/>
    <property type="evidence" value="ECO:0007669"/>
    <property type="project" value="InterPro"/>
</dbReference>
<dbReference type="Proteomes" id="UP000271098">
    <property type="component" value="Unassembled WGS sequence"/>
</dbReference>